<proteinExistence type="predicted"/>
<dbReference type="RefSeq" id="WP_083331243.1">
    <property type="nucleotide sequence ID" value="NZ_FMXP01000005.1"/>
</dbReference>
<keyword evidence="1" id="KW-0812">Transmembrane</keyword>
<keyword evidence="3" id="KW-1185">Reference proteome</keyword>
<keyword evidence="1" id="KW-1133">Transmembrane helix</keyword>
<keyword evidence="1" id="KW-0472">Membrane</keyword>
<protein>
    <submittedName>
        <fullName evidence="2">Uncharacterized protein</fullName>
    </submittedName>
</protein>
<feature type="transmembrane region" description="Helical" evidence="1">
    <location>
        <begin position="81"/>
        <end position="107"/>
    </location>
</feature>
<accession>A0A1G6AML0</accession>
<gene>
    <name evidence="2" type="ORF">SAMN02910293_00503</name>
</gene>
<dbReference type="EMBL" id="FMXP01000005">
    <property type="protein sequence ID" value="SDB09590.1"/>
    <property type="molecule type" value="Genomic_DNA"/>
</dbReference>
<reference evidence="2 3" key="1">
    <citation type="submission" date="2016-10" db="EMBL/GenBank/DDBJ databases">
        <authorList>
            <person name="de Groot N.N."/>
        </authorList>
    </citation>
    <scope>NUCLEOTIDE SEQUENCE [LARGE SCALE GENOMIC DNA]</scope>
    <source>
        <strain evidence="2 3">A-4</strain>
    </source>
</reference>
<evidence type="ECO:0000256" key="1">
    <source>
        <dbReference type="SAM" id="Phobius"/>
    </source>
</evidence>
<dbReference type="STRING" id="439219.SAMN02910293_00503"/>
<feature type="transmembrane region" description="Helical" evidence="1">
    <location>
        <begin position="49"/>
        <end position="75"/>
    </location>
</feature>
<evidence type="ECO:0000313" key="3">
    <source>
        <dbReference type="Proteomes" id="UP000182508"/>
    </source>
</evidence>
<dbReference type="Proteomes" id="UP000182508">
    <property type="component" value="Unassembled WGS sequence"/>
</dbReference>
<sequence>MSETKYHFRREGNHFKLSSSQNRSEQAERPTPVQPIAPKRVKRSIWSSIGSFFGILFSGIVMILGFLIATPFFLLSVLWNWVITFIGLSIFWIFVGAIYYGMILGLAMDTNLIFNNTSIPILLIVSLLGAILLTIAQIRE</sequence>
<organism evidence="2 3">
    <name type="scientific">Streptococcus henryi</name>
    <dbReference type="NCBI Taxonomy" id="439219"/>
    <lineage>
        <taxon>Bacteria</taxon>
        <taxon>Bacillati</taxon>
        <taxon>Bacillota</taxon>
        <taxon>Bacilli</taxon>
        <taxon>Lactobacillales</taxon>
        <taxon>Streptococcaceae</taxon>
        <taxon>Streptococcus</taxon>
    </lineage>
</organism>
<evidence type="ECO:0000313" key="2">
    <source>
        <dbReference type="EMBL" id="SDB09590.1"/>
    </source>
</evidence>
<name>A0A1G6AML0_9STRE</name>
<feature type="transmembrane region" description="Helical" evidence="1">
    <location>
        <begin position="119"/>
        <end position="138"/>
    </location>
</feature>
<dbReference type="AlphaFoldDB" id="A0A1G6AML0"/>